<dbReference type="SUPFAM" id="SSF64518">
    <property type="entry name" value="Phase 1 flagellin"/>
    <property type="match status" value="1"/>
</dbReference>
<reference evidence="2 3" key="2">
    <citation type="journal article" date="2011" name="J. Bacteriol.">
        <title>Complete genome sequence of strain HTCC2503T of Parvularcula bermudensis, the type species of the order "Parvularculales" in the class Alphaproteobacteria.</title>
        <authorList>
            <person name="Oh H.M."/>
            <person name="Kang I."/>
            <person name="Vergin K.L."/>
            <person name="Kang D."/>
            <person name="Rhee K.H."/>
            <person name="Giovannoni S.J."/>
            <person name="Cho J.C."/>
        </authorList>
    </citation>
    <scope>NUCLEOTIDE SEQUENCE [LARGE SCALE GENOMIC DNA]</scope>
    <source>
        <strain evidence="3">ATCC BAA-594 / HTCC2503 / KCTC 12087</strain>
    </source>
</reference>
<organism evidence="2 3">
    <name type="scientific">Parvularcula bermudensis (strain ATCC BAA-594 / HTCC2503 / KCTC 12087)</name>
    <dbReference type="NCBI Taxonomy" id="314260"/>
    <lineage>
        <taxon>Bacteria</taxon>
        <taxon>Pseudomonadati</taxon>
        <taxon>Pseudomonadota</taxon>
        <taxon>Alphaproteobacteria</taxon>
        <taxon>Parvularculales</taxon>
        <taxon>Parvularculaceae</taxon>
        <taxon>Parvularcula</taxon>
    </lineage>
</organism>
<dbReference type="OrthoDB" id="7312911at2"/>
<gene>
    <name evidence="2" type="ordered locus">PB2503_07839</name>
</gene>
<dbReference type="KEGG" id="pbr:PB2503_07839"/>
<keyword evidence="2" id="KW-0282">Flagellum</keyword>
<evidence type="ECO:0000313" key="2">
    <source>
        <dbReference type="EMBL" id="ADM09623.1"/>
    </source>
</evidence>
<sequence>MTNIVNGLPDFVRLSQFSRAIQTSRQELDRVSQEFVTGRVKDLVSSLGSRAGEYNTITKAIDDIDRAGSRLSITSNRLSQIDIALKSVRTTIGEFETRALVDTQINGEVGRSQTSATARSHLESVFTSLNSQQGGRALFAGDDVTGVALTDVETFLASVEAALGGATDQATIDTTITAFFADGGTFDTSIYTGGDGEAASVRLPDGAVVDYSIKADDPSIKTLVEGLTRLAFLPADVDTPYVENAATQIVSGKTGIASLQADVGRQTNLVSLAEGLAAEEKRLLQENENALVGIDPFEAASNVQRLEVQLQAAYQLTARLGRLSLLNVL</sequence>
<keyword evidence="2" id="KW-0966">Cell projection</keyword>
<dbReference type="Proteomes" id="UP000001302">
    <property type="component" value="Chromosome"/>
</dbReference>
<protein>
    <submittedName>
        <fullName evidence="2">Flagellar hook-associated protein FlgL family protein</fullName>
    </submittedName>
</protein>
<dbReference type="InterPro" id="IPR046358">
    <property type="entry name" value="Flagellin_C"/>
</dbReference>
<dbReference type="Pfam" id="PF00700">
    <property type="entry name" value="Flagellin_C"/>
    <property type="match status" value="1"/>
</dbReference>
<keyword evidence="3" id="KW-1185">Reference proteome</keyword>
<evidence type="ECO:0000259" key="1">
    <source>
        <dbReference type="Pfam" id="PF00700"/>
    </source>
</evidence>
<dbReference type="HOGENOM" id="CLU_844260_0_0_5"/>
<dbReference type="EMBL" id="CP002156">
    <property type="protein sequence ID" value="ADM09623.1"/>
    <property type="molecule type" value="Genomic_DNA"/>
</dbReference>
<name>E0TGK4_PARBH</name>
<dbReference type="RefSeq" id="WP_013300597.1">
    <property type="nucleotide sequence ID" value="NC_014414.1"/>
</dbReference>
<accession>E0TGK4</accession>
<dbReference type="AlphaFoldDB" id="E0TGK4"/>
<dbReference type="STRING" id="314260.PB2503_07839"/>
<reference evidence="3" key="1">
    <citation type="submission" date="2010-08" db="EMBL/GenBank/DDBJ databases">
        <title>Genome sequence of Parvularcula bermudensis HTCC2503.</title>
        <authorList>
            <person name="Kang D.-M."/>
            <person name="Oh H.-M."/>
            <person name="Cho J.-C."/>
        </authorList>
    </citation>
    <scope>NUCLEOTIDE SEQUENCE [LARGE SCALE GENOMIC DNA]</scope>
    <source>
        <strain evidence="3">ATCC BAA-594 / HTCC2503 / KCTC 12087</strain>
    </source>
</reference>
<feature type="domain" description="Flagellin C-terminal" evidence="1">
    <location>
        <begin position="254"/>
        <end position="329"/>
    </location>
</feature>
<dbReference type="Gene3D" id="1.20.1330.10">
    <property type="entry name" value="f41 fragment of flagellin, N-terminal domain"/>
    <property type="match status" value="1"/>
</dbReference>
<proteinExistence type="predicted"/>
<evidence type="ECO:0000313" key="3">
    <source>
        <dbReference type="Proteomes" id="UP000001302"/>
    </source>
</evidence>
<keyword evidence="2" id="KW-0969">Cilium</keyword>
<dbReference type="eggNOG" id="COG1344">
    <property type="taxonomic scope" value="Bacteria"/>
</dbReference>